<name>A0A133U9E7_9EURY</name>
<feature type="coiled-coil region" evidence="1">
    <location>
        <begin position="34"/>
        <end position="68"/>
    </location>
</feature>
<reference evidence="2 3" key="1">
    <citation type="journal article" date="2016" name="Sci. Rep.">
        <title>Metabolic traits of an uncultured archaeal lineage -MSBL1- from brine pools of the Red Sea.</title>
        <authorList>
            <person name="Mwirichia R."/>
            <person name="Alam I."/>
            <person name="Rashid M."/>
            <person name="Vinu M."/>
            <person name="Ba-Alawi W."/>
            <person name="Anthony Kamau A."/>
            <person name="Kamanda Ngugi D."/>
            <person name="Goker M."/>
            <person name="Klenk H.P."/>
            <person name="Bajic V."/>
            <person name="Stingl U."/>
        </authorList>
    </citation>
    <scope>NUCLEOTIDE SEQUENCE [LARGE SCALE GENOMIC DNA]</scope>
    <source>
        <strain evidence="2">SCGC-AAA259A05</strain>
    </source>
</reference>
<proteinExistence type="predicted"/>
<sequence>MIESLGNRERITREEFLELEIPTEEELSEVMNEFHADKNRIREIEEGVKELESEINELVYDLYGLDEEEIETVEEFLKRT</sequence>
<accession>A0A133U9E7</accession>
<evidence type="ECO:0000313" key="3">
    <source>
        <dbReference type="Proteomes" id="UP000070163"/>
    </source>
</evidence>
<dbReference type="AlphaFoldDB" id="A0A133U9E7"/>
<keyword evidence="1" id="KW-0175">Coiled coil</keyword>
<comment type="caution">
    <text evidence="2">The sequence shown here is derived from an EMBL/GenBank/DDBJ whole genome shotgun (WGS) entry which is preliminary data.</text>
</comment>
<keyword evidence="3" id="KW-1185">Reference proteome</keyword>
<evidence type="ECO:0000313" key="2">
    <source>
        <dbReference type="EMBL" id="KXA90831.1"/>
    </source>
</evidence>
<gene>
    <name evidence="2" type="ORF">AKJ57_03535</name>
</gene>
<dbReference type="EMBL" id="LHXJ01000036">
    <property type="protein sequence ID" value="KXA90831.1"/>
    <property type="molecule type" value="Genomic_DNA"/>
</dbReference>
<evidence type="ECO:0000256" key="1">
    <source>
        <dbReference type="SAM" id="Coils"/>
    </source>
</evidence>
<dbReference type="Proteomes" id="UP000070163">
    <property type="component" value="Unassembled WGS sequence"/>
</dbReference>
<protein>
    <submittedName>
        <fullName evidence="2">Uncharacterized protein</fullName>
    </submittedName>
</protein>
<organism evidence="2 3">
    <name type="scientific">candidate division MSBL1 archaeon SCGC-AAA259A05</name>
    <dbReference type="NCBI Taxonomy" id="1698259"/>
    <lineage>
        <taxon>Archaea</taxon>
        <taxon>Methanobacteriati</taxon>
        <taxon>Methanobacteriota</taxon>
        <taxon>candidate division MSBL1</taxon>
    </lineage>
</organism>